<keyword evidence="2" id="KW-1185">Reference proteome</keyword>
<gene>
    <name evidence="1" type="ORF">IPOD504_LOCUS2998</name>
</gene>
<name>A0ABN8HWE2_9NEOP</name>
<dbReference type="Proteomes" id="UP000837857">
    <property type="component" value="Chromosome 13"/>
</dbReference>
<accession>A0ABN8HWE2</accession>
<evidence type="ECO:0000313" key="1">
    <source>
        <dbReference type="EMBL" id="CAH2041219.1"/>
    </source>
</evidence>
<organism evidence="1 2">
    <name type="scientific">Iphiclides podalirius</name>
    <name type="common">scarce swallowtail</name>
    <dbReference type="NCBI Taxonomy" id="110791"/>
    <lineage>
        <taxon>Eukaryota</taxon>
        <taxon>Metazoa</taxon>
        <taxon>Ecdysozoa</taxon>
        <taxon>Arthropoda</taxon>
        <taxon>Hexapoda</taxon>
        <taxon>Insecta</taxon>
        <taxon>Pterygota</taxon>
        <taxon>Neoptera</taxon>
        <taxon>Endopterygota</taxon>
        <taxon>Lepidoptera</taxon>
        <taxon>Glossata</taxon>
        <taxon>Ditrysia</taxon>
        <taxon>Papilionoidea</taxon>
        <taxon>Papilionidae</taxon>
        <taxon>Papilioninae</taxon>
        <taxon>Iphiclides</taxon>
    </lineage>
</organism>
<dbReference type="EMBL" id="OW152825">
    <property type="protein sequence ID" value="CAH2041219.1"/>
    <property type="molecule type" value="Genomic_DNA"/>
</dbReference>
<reference evidence="1" key="1">
    <citation type="submission" date="2022-03" db="EMBL/GenBank/DDBJ databases">
        <authorList>
            <person name="Martin H S."/>
        </authorList>
    </citation>
    <scope>NUCLEOTIDE SEQUENCE</scope>
</reference>
<protein>
    <submittedName>
        <fullName evidence="1">Uncharacterized protein</fullName>
    </submittedName>
</protein>
<proteinExistence type="predicted"/>
<feature type="non-terminal residue" evidence="1">
    <location>
        <position position="77"/>
    </location>
</feature>
<evidence type="ECO:0000313" key="2">
    <source>
        <dbReference type="Proteomes" id="UP000837857"/>
    </source>
</evidence>
<sequence length="77" mass="8588">MVQSRDEAYIPRHVPIPDPIDIVDIAREYADLAPPRQTVATVNHRLKSADLNFIIGLVISCDLRHSGIAFSFFTVPS</sequence>